<dbReference type="Gene3D" id="3.40.50.300">
    <property type="entry name" value="P-loop containing nucleotide triphosphate hydrolases"/>
    <property type="match status" value="1"/>
</dbReference>
<feature type="region of interest" description="Disordered" evidence="1">
    <location>
        <begin position="156"/>
        <end position="177"/>
    </location>
</feature>
<dbReference type="SUPFAM" id="SSF52540">
    <property type="entry name" value="P-loop containing nucleoside triphosphate hydrolases"/>
    <property type="match status" value="1"/>
</dbReference>
<feature type="non-terminal residue" evidence="2">
    <location>
        <position position="1"/>
    </location>
</feature>
<proteinExistence type="predicted"/>
<feature type="compositionally biased region" description="Polar residues" evidence="1">
    <location>
        <begin position="160"/>
        <end position="176"/>
    </location>
</feature>
<dbReference type="InterPro" id="IPR027417">
    <property type="entry name" value="P-loop_NTPase"/>
</dbReference>
<keyword evidence="3" id="KW-1185">Reference proteome</keyword>
<dbReference type="AlphaFoldDB" id="A0A934RPM9"/>
<evidence type="ECO:0008006" key="4">
    <source>
        <dbReference type="Google" id="ProtNLM"/>
    </source>
</evidence>
<gene>
    <name evidence="2" type="ORF">JIN78_16765</name>
</gene>
<comment type="caution">
    <text evidence="2">The sequence shown here is derived from an EMBL/GenBank/DDBJ whole genome shotgun (WGS) entry which is preliminary data.</text>
</comment>
<name>A0A934RPM9_9BACT</name>
<dbReference type="EMBL" id="JAENIO010000113">
    <property type="protein sequence ID" value="MBK1835717.1"/>
    <property type="molecule type" value="Genomic_DNA"/>
</dbReference>
<evidence type="ECO:0000313" key="2">
    <source>
        <dbReference type="EMBL" id="MBK1835717.1"/>
    </source>
</evidence>
<evidence type="ECO:0000313" key="3">
    <source>
        <dbReference type="Proteomes" id="UP000604083"/>
    </source>
</evidence>
<reference evidence="2" key="1">
    <citation type="submission" date="2021-01" db="EMBL/GenBank/DDBJ databases">
        <title>Modified the classification status of verrucomicrobia.</title>
        <authorList>
            <person name="Feng X."/>
        </authorList>
    </citation>
    <scope>NUCLEOTIDE SEQUENCE</scope>
    <source>
        <strain evidence="2">KCTC 12986</strain>
    </source>
</reference>
<dbReference type="Proteomes" id="UP000604083">
    <property type="component" value="Unassembled WGS sequence"/>
</dbReference>
<accession>A0A934RPM9</accession>
<protein>
    <recommendedName>
        <fullName evidence="4">CobW/HypB/UreG, nucleotide-binding domain</fullName>
    </recommendedName>
</protein>
<sequence>KRDFHRDVGYIYRKQLEEAEWLVVNKCDLLSADDLADLQARLDRDYPGKRVFLLSAKTGEGMEEWFAALLQHETAGGQEVEVDYERYAEGEALLGWVNSEARCQPRQEVDWGQWLARVARTIATRLEESGHEVGHFKMSVETDGRRYRVHQVMSGEEVVSENTSDPRAGRLSSTGETPVLPAEQLRPTDETPVLPAEQKATLLVNLRAEGEAKALKAIVTQSFDAQSEVEVLFQKQAAFQPGKPVPVHRIAVA</sequence>
<evidence type="ECO:0000256" key="1">
    <source>
        <dbReference type="SAM" id="MobiDB-lite"/>
    </source>
</evidence>
<organism evidence="2 3">
    <name type="scientific">Roseibacillus ishigakijimensis</name>
    <dbReference type="NCBI Taxonomy" id="454146"/>
    <lineage>
        <taxon>Bacteria</taxon>
        <taxon>Pseudomonadati</taxon>
        <taxon>Verrucomicrobiota</taxon>
        <taxon>Verrucomicrobiia</taxon>
        <taxon>Verrucomicrobiales</taxon>
        <taxon>Verrucomicrobiaceae</taxon>
        <taxon>Roseibacillus</taxon>
    </lineage>
</organism>